<evidence type="ECO:0000256" key="1">
    <source>
        <dbReference type="SAM" id="MobiDB-lite"/>
    </source>
</evidence>
<evidence type="ECO:0000313" key="2">
    <source>
        <dbReference type="EMBL" id="MCI96838.1"/>
    </source>
</evidence>
<sequence length="54" mass="6379">TAEQRSDEKDYGRADEQRREILGPSRTARERERGAEREIELRDRPSNFCEQGVE</sequence>
<proteinExistence type="predicted"/>
<keyword evidence="3" id="KW-1185">Reference proteome</keyword>
<evidence type="ECO:0000313" key="3">
    <source>
        <dbReference type="Proteomes" id="UP000265520"/>
    </source>
</evidence>
<name>A0A392W834_9FABA</name>
<dbReference type="EMBL" id="LXQA011425559">
    <property type="protein sequence ID" value="MCI96838.1"/>
    <property type="molecule type" value="Genomic_DNA"/>
</dbReference>
<accession>A0A392W834</accession>
<reference evidence="2 3" key="1">
    <citation type="journal article" date="2018" name="Front. Plant Sci.">
        <title>Red Clover (Trifolium pratense) and Zigzag Clover (T. medium) - A Picture of Genomic Similarities and Differences.</title>
        <authorList>
            <person name="Dluhosova J."/>
            <person name="Istvanek J."/>
            <person name="Nedelnik J."/>
            <person name="Repkova J."/>
        </authorList>
    </citation>
    <scope>NUCLEOTIDE SEQUENCE [LARGE SCALE GENOMIC DNA]</scope>
    <source>
        <strain evidence="3">cv. 10/8</strain>
        <tissue evidence="2">Leaf</tissue>
    </source>
</reference>
<feature type="non-terminal residue" evidence="2">
    <location>
        <position position="1"/>
    </location>
</feature>
<comment type="caution">
    <text evidence="2">The sequence shown here is derived from an EMBL/GenBank/DDBJ whole genome shotgun (WGS) entry which is preliminary data.</text>
</comment>
<dbReference type="AlphaFoldDB" id="A0A392W834"/>
<organism evidence="2 3">
    <name type="scientific">Trifolium medium</name>
    <dbReference type="NCBI Taxonomy" id="97028"/>
    <lineage>
        <taxon>Eukaryota</taxon>
        <taxon>Viridiplantae</taxon>
        <taxon>Streptophyta</taxon>
        <taxon>Embryophyta</taxon>
        <taxon>Tracheophyta</taxon>
        <taxon>Spermatophyta</taxon>
        <taxon>Magnoliopsida</taxon>
        <taxon>eudicotyledons</taxon>
        <taxon>Gunneridae</taxon>
        <taxon>Pentapetalae</taxon>
        <taxon>rosids</taxon>
        <taxon>fabids</taxon>
        <taxon>Fabales</taxon>
        <taxon>Fabaceae</taxon>
        <taxon>Papilionoideae</taxon>
        <taxon>50 kb inversion clade</taxon>
        <taxon>NPAAA clade</taxon>
        <taxon>Hologalegina</taxon>
        <taxon>IRL clade</taxon>
        <taxon>Trifolieae</taxon>
        <taxon>Trifolium</taxon>
    </lineage>
</organism>
<feature type="region of interest" description="Disordered" evidence="1">
    <location>
        <begin position="1"/>
        <end position="54"/>
    </location>
</feature>
<feature type="compositionally biased region" description="Basic and acidic residues" evidence="1">
    <location>
        <begin position="1"/>
        <end position="45"/>
    </location>
</feature>
<protein>
    <submittedName>
        <fullName evidence="2">Uncharacterized protein</fullName>
    </submittedName>
</protein>
<dbReference type="Proteomes" id="UP000265520">
    <property type="component" value="Unassembled WGS sequence"/>
</dbReference>